<evidence type="ECO:0000256" key="2">
    <source>
        <dbReference type="ARBA" id="ARBA00008282"/>
    </source>
</evidence>
<keyword evidence="13" id="KW-0449">Lipoprotein</keyword>
<keyword evidence="5 12" id="KW-0285">Flavoprotein</keyword>
<comment type="caution">
    <text evidence="14">The sequence shown here is derived from an EMBL/GenBank/DDBJ whole genome shotgun (WGS) entry which is preliminary data.</text>
</comment>
<evidence type="ECO:0000256" key="12">
    <source>
        <dbReference type="PIRNR" id="PIRNR006268"/>
    </source>
</evidence>
<sequence length="348" mass="38930">MTMRIGNVVKVVYIRIALLSLIALVLSGCGEQPKLVALTGTTMGTYYSIKWVEQEGVPAPETVRKEVQSLLEQVNAQMSTYRSDSELSRFNQLQSLQPFAVSTATAKVVKEALRLSKLSDGAYDITVGPIVNLWSFGPEARPEKIPSDELIQERMAEVGYHHLTVLGNNRLVKDIPHLYVDLSSIAKGYGVDLVFEYLKDKLHIRNLMVDIGGEMRVQGENPSGVPWRIAIEKPLVNERAVQEIIEVGDNAIATSGDYRNYFEENGVRYSHLINPRTGKPIQNRVVSVTVIDKSCMTADGYATMFSIMGEQESIALANRENIPLLLIVKTNQGFEEFRSDTFDEYIKR</sequence>
<evidence type="ECO:0000256" key="13">
    <source>
        <dbReference type="RuleBase" id="RU363002"/>
    </source>
</evidence>
<evidence type="ECO:0000256" key="10">
    <source>
        <dbReference type="ARBA" id="ARBA00031306"/>
    </source>
</evidence>
<keyword evidence="13" id="KW-1003">Cell membrane</keyword>
<evidence type="ECO:0000256" key="4">
    <source>
        <dbReference type="ARBA" id="ARBA00016337"/>
    </source>
</evidence>
<name>A0ABM9A7B5_9VIBR</name>
<dbReference type="EMBL" id="CAKLDM010000002">
    <property type="protein sequence ID" value="CAH0541019.1"/>
    <property type="molecule type" value="Genomic_DNA"/>
</dbReference>
<dbReference type="Proteomes" id="UP000838748">
    <property type="component" value="Unassembled WGS sequence"/>
</dbReference>
<dbReference type="PROSITE" id="PS51257">
    <property type="entry name" value="PROKAR_LIPOPROTEIN"/>
    <property type="match status" value="1"/>
</dbReference>
<keyword evidence="6 12" id="KW-0808">Transferase</keyword>
<keyword evidence="9 12" id="KW-0460">Magnesium</keyword>
<dbReference type="EC" id="2.7.1.180" evidence="3 12"/>
<comment type="similarity">
    <text evidence="2 12 13">Belongs to the ApbE family.</text>
</comment>
<dbReference type="GO" id="GO:0016740">
    <property type="term" value="F:transferase activity"/>
    <property type="evidence" value="ECO:0007669"/>
    <property type="project" value="UniProtKB-KW"/>
</dbReference>
<protein>
    <recommendedName>
        <fullName evidence="4 12">FAD:protein FMN transferase</fullName>
        <ecNumber evidence="3 12">2.7.1.180</ecNumber>
    </recommendedName>
    <alternativeName>
        <fullName evidence="10 12">Flavin transferase</fullName>
    </alternativeName>
</protein>
<evidence type="ECO:0000256" key="3">
    <source>
        <dbReference type="ARBA" id="ARBA00011955"/>
    </source>
</evidence>
<evidence type="ECO:0000256" key="11">
    <source>
        <dbReference type="ARBA" id="ARBA00048540"/>
    </source>
</evidence>
<evidence type="ECO:0000313" key="15">
    <source>
        <dbReference type="Proteomes" id="UP000838748"/>
    </source>
</evidence>
<dbReference type="SUPFAM" id="SSF143631">
    <property type="entry name" value="ApbE-like"/>
    <property type="match status" value="1"/>
</dbReference>
<comment type="catalytic activity">
    <reaction evidence="11 12 13">
        <text>L-threonyl-[protein] + FAD = FMN-L-threonyl-[protein] + AMP + H(+)</text>
        <dbReference type="Rhea" id="RHEA:36847"/>
        <dbReference type="Rhea" id="RHEA-COMP:11060"/>
        <dbReference type="Rhea" id="RHEA-COMP:11061"/>
        <dbReference type="ChEBI" id="CHEBI:15378"/>
        <dbReference type="ChEBI" id="CHEBI:30013"/>
        <dbReference type="ChEBI" id="CHEBI:57692"/>
        <dbReference type="ChEBI" id="CHEBI:74257"/>
        <dbReference type="ChEBI" id="CHEBI:456215"/>
        <dbReference type="EC" id="2.7.1.180"/>
    </reaction>
</comment>
<evidence type="ECO:0000313" key="14">
    <source>
        <dbReference type="EMBL" id="CAH0541019.1"/>
    </source>
</evidence>
<keyword evidence="8 12" id="KW-0274">FAD</keyword>
<comment type="function">
    <text evidence="13">Flavin transferase that catalyzes the transfer of the FMN moiety of FAD and its covalent binding to the hydroxyl group of a threonine residue in a target flavoprotein.</text>
</comment>
<keyword evidence="13" id="KW-0472">Membrane</keyword>
<dbReference type="Pfam" id="PF02424">
    <property type="entry name" value="ApbE"/>
    <property type="match status" value="1"/>
</dbReference>
<dbReference type="Gene3D" id="3.10.520.10">
    <property type="entry name" value="ApbE-like domains"/>
    <property type="match status" value="1"/>
</dbReference>
<gene>
    <name evidence="14" type="primary">apbE_2</name>
    <name evidence="14" type="ORF">VMF7928_03313</name>
</gene>
<keyword evidence="15" id="KW-1185">Reference proteome</keyword>
<keyword evidence="13" id="KW-0997">Cell inner membrane</keyword>
<evidence type="ECO:0000256" key="8">
    <source>
        <dbReference type="ARBA" id="ARBA00022827"/>
    </source>
</evidence>
<comment type="subcellular location">
    <subcellularLocation>
        <location evidence="13">Cell inner membrane</location>
        <topology evidence="13">Lipid-anchor</topology>
        <orientation evidence="13">Periplasmic side</orientation>
    </subcellularLocation>
</comment>
<evidence type="ECO:0000256" key="9">
    <source>
        <dbReference type="ARBA" id="ARBA00022842"/>
    </source>
</evidence>
<dbReference type="PIRSF" id="PIRSF006268">
    <property type="entry name" value="ApbE"/>
    <property type="match status" value="1"/>
</dbReference>
<dbReference type="PANTHER" id="PTHR30040:SF2">
    <property type="entry name" value="FAD:PROTEIN FMN TRANSFERASE"/>
    <property type="match status" value="1"/>
</dbReference>
<evidence type="ECO:0000256" key="6">
    <source>
        <dbReference type="ARBA" id="ARBA00022679"/>
    </source>
</evidence>
<dbReference type="PANTHER" id="PTHR30040">
    <property type="entry name" value="THIAMINE BIOSYNTHESIS LIPOPROTEIN APBE"/>
    <property type="match status" value="1"/>
</dbReference>
<keyword evidence="7 12" id="KW-0479">Metal-binding</keyword>
<proteinExistence type="inferred from homology"/>
<dbReference type="InterPro" id="IPR003374">
    <property type="entry name" value="ApbE-like_sf"/>
</dbReference>
<organism evidence="14 15">
    <name type="scientific">Vibrio marisflavi CECT 7928</name>
    <dbReference type="NCBI Taxonomy" id="634439"/>
    <lineage>
        <taxon>Bacteria</taxon>
        <taxon>Pseudomonadati</taxon>
        <taxon>Pseudomonadota</taxon>
        <taxon>Gammaproteobacteria</taxon>
        <taxon>Vibrionales</taxon>
        <taxon>Vibrionaceae</taxon>
        <taxon>Vibrio</taxon>
    </lineage>
</organism>
<accession>A0ABM9A7B5</accession>
<reference evidence="14" key="1">
    <citation type="submission" date="2021-11" db="EMBL/GenBank/DDBJ databases">
        <authorList>
            <person name="Rodrigo-Torres L."/>
            <person name="Arahal R. D."/>
            <person name="Lucena T."/>
        </authorList>
    </citation>
    <scope>NUCLEOTIDE SEQUENCE</scope>
    <source>
        <strain evidence="14">CECT 7928</strain>
    </source>
</reference>
<dbReference type="InterPro" id="IPR024932">
    <property type="entry name" value="ApbE"/>
</dbReference>
<evidence type="ECO:0000256" key="1">
    <source>
        <dbReference type="ARBA" id="ARBA00001946"/>
    </source>
</evidence>
<comment type="cofactor">
    <cofactor evidence="1 13">
        <name>Mg(2+)</name>
        <dbReference type="ChEBI" id="CHEBI:18420"/>
    </cofactor>
</comment>
<evidence type="ECO:0000256" key="7">
    <source>
        <dbReference type="ARBA" id="ARBA00022723"/>
    </source>
</evidence>
<evidence type="ECO:0000256" key="5">
    <source>
        <dbReference type="ARBA" id="ARBA00022630"/>
    </source>
</evidence>